<dbReference type="AlphaFoldDB" id="A0AAU0UHL1"/>
<evidence type="ECO:0000313" key="2">
    <source>
        <dbReference type="Proteomes" id="UP001329915"/>
    </source>
</evidence>
<keyword evidence="2" id="KW-1185">Reference proteome</keyword>
<dbReference type="EMBL" id="CP121694">
    <property type="protein sequence ID" value="WRO20394.1"/>
    <property type="molecule type" value="Genomic_DNA"/>
</dbReference>
<dbReference type="KEGG" id="dbc:MFMK1_000156"/>
<accession>A0AAU0UHL1</accession>
<dbReference type="Proteomes" id="UP001329915">
    <property type="component" value="Chromosome"/>
</dbReference>
<organism evidence="1 2">
    <name type="scientific">Metallumcola ferriviriculae</name>
    <dbReference type="NCBI Taxonomy" id="3039180"/>
    <lineage>
        <taxon>Bacteria</taxon>
        <taxon>Bacillati</taxon>
        <taxon>Bacillota</taxon>
        <taxon>Clostridia</taxon>
        <taxon>Neomoorellales</taxon>
        <taxon>Desulfitibacteraceae</taxon>
        <taxon>Metallumcola</taxon>
    </lineage>
</organism>
<name>A0AAU0UHL1_9FIRM</name>
<evidence type="ECO:0000313" key="1">
    <source>
        <dbReference type="EMBL" id="WRO20394.1"/>
    </source>
</evidence>
<protein>
    <submittedName>
        <fullName evidence="1">Uncharacterized protein</fullName>
    </submittedName>
</protein>
<dbReference type="RefSeq" id="WP_366923293.1">
    <property type="nucleotide sequence ID" value="NZ_CP121694.1"/>
</dbReference>
<proteinExistence type="predicted"/>
<gene>
    <name evidence="1" type="ORF">MFMK1_000156</name>
</gene>
<sequence length="122" mass="13865">MAGSKLPAELVSVYLSLPWEDKTLWDRYSLEMPAENAVTYLHILVANLIPQGHYSLAKHLLYKALTFPSEPAQEAWLYANLYQIAADQQQPLLCREYCEKVLATGHLSQWAKNTISDLPPYS</sequence>
<reference evidence="1 2" key="1">
    <citation type="submission" date="2023-04" db="EMBL/GenBank/DDBJ databases">
        <authorList>
            <person name="Hsu D."/>
        </authorList>
    </citation>
    <scope>NUCLEOTIDE SEQUENCE [LARGE SCALE GENOMIC DNA]</scope>
    <source>
        <strain evidence="1 2">MK1</strain>
    </source>
</reference>